<keyword evidence="4" id="KW-1185">Reference proteome</keyword>
<dbReference type="RefSeq" id="WP_066263206.1">
    <property type="nucleotide sequence ID" value="NZ_JARMAB010000002.1"/>
</dbReference>
<proteinExistence type="inferred from homology"/>
<organism evidence="3 4">
    <name type="scientific">Heyndrickxia acidicola</name>
    <dbReference type="NCBI Taxonomy" id="209389"/>
    <lineage>
        <taxon>Bacteria</taxon>
        <taxon>Bacillati</taxon>
        <taxon>Bacillota</taxon>
        <taxon>Bacilli</taxon>
        <taxon>Bacillales</taxon>
        <taxon>Bacillaceae</taxon>
        <taxon>Heyndrickxia</taxon>
    </lineage>
</organism>
<dbReference type="Proteomes" id="UP001341444">
    <property type="component" value="Unassembled WGS sequence"/>
</dbReference>
<feature type="domain" description="AAA+ ATPase" evidence="2">
    <location>
        <begin position="55"/>
        <end position="205"/>
    </location>
</feature>
<reference evidence="3 4" key="1">
    <citation type="submission" date="2023-03" db="EMBL/GenBank/DDBJ databases">
        <title>Bacillus Genome Sequencing.</title>
        <authorList>
            <person name="Dunlap C."/>
        </authorList>
    </citation>
    <scope>NUCLEOTIDE SEQUENCE [LARGE SCALE GENOMIC DNA]</scope>
    <source>
        <strain evidence="3 4">B-23453</strain>
    </source>
</reference>
<evidence type="ECO:0000259" key="2">
    <source>
        <dbReference type="SMART" id="SM00382"/>
    </source>
</evidence>
<dbReference type="SMART" id="SM00382">
    <property type="entry name" value="AAA"/>
    <property type="match status" value="1"/>
</dbReference>
<dbReference type="Pfam" id="PF07728">
    <property type="entry name" value="AAA_5"/>
    <property type="match status" value="1"/>
</dbReference>
<dbReference type="InterPro" id="IPR001270">
    <property type="entry name" value="ClpA/B"/>
</dbReference>
<accession>A0ABU6MBA1</accession>
<dbReference type="InterPro" id="IPR003593">
    <property type="entry name" value="AAA+_ATPase"/>
</dbReference>
<dbReference type="PRINTS" id="PR00300">
    <property type="entry name" value="CLPPROTEASEA"/>
</dbReference>
<dbReference type="CDD" id="cd00009">
    <property type="entry name" value="AAA"/>
    <property type="match status" value="1"/>
</dbReference>
<evidence type="ECO:0000313" key="3">
    <source>
        <dbReference type="EMBL" id="MED1201554.1"/>
    </source>
</evidence>
<dbReference type="SUPFAM" id="SSF52540">
    <property type="entry name" value="P-loop containing nucleoside triphosphate hydrolases"/>
    <property type="match status" value="1"/>
</dbReference>
<dbReference type="PANTHER" id="PTHR42759">
    <property type="entry name" value="MOXR FAMILY PROTEIN"/>
    <property type="match status" value="1"/>
</dbReference>
<comment type="caution">
    <text evidence="3">The sequence shown here is derived from an EMBL/GenBank/DDBJ whole genome shotgun (WGS) entry which is preliminary data.</text>
</comment>
<dbReference type="PANTHER" id="PTHR42759:SF1">
    <property type="entry name" value="MAGNESIUM-CHELATASE SUBUNIT CHLD"/>
    <property type="match status" value="1"/>
</dbReference>
<evidence type="ECO:0000256" key="1">
    <source>
        <dbReference type="ARBA" id="ARBA00009417"/>
    </source>
</evidence>
<evidence type="ECO:0000313" key="4">
    <source>
        <dbReference type="Proteomes" id="UP001341444"/>
    </source>
</evidence>
<comment type="similarity">
    <text evidence="1">Belongs to the CbbQ/NirQ/NorQ/GpvN family.</text>
</comment>
<dbReference type="Gene3D" id="3.40.50.300">
    <property type="entry name" value="P-loop containing nucleotide triphosphate hydrolases"/>
    <property type="match status" value="1"/>
</dbReference>
<dbReference type="EMBL" id="JARMAB010000002">
    <property type="protein sequence ID" value="MED1201554.1"/>
    <property type="molecule type" value="Genomic_DNA"/>
</dbReference>
<dbReference type="InterPro" id="IPR011704">
    <property type="entry name" value="ATPase_dyneun-rel_AAA"/>
</dbReference>
<gene>
    <name evidence="3" type="ORF">P4T90_00445</name>
</gene>
<protein>
    <submittedName>
        <fullName evidence="3">MoxR family ATPase</fullName>
    </submittedName>
</protein>
<dbReference type="InterPro" id="IPR027417">
    <property type="entry name" value="P-loop_NTPase"/>
</dbReference>
<name>A0ABU6MBA1_9BACI</name>
<dbReference type="InterPro" id="IPR050764">
    <property type="entry name" value="CbbQ/NirQ/NorQ/GpvN"/>
</dbReference>
<sequence length="295" mass="32108">MEDLKIDLSPAIKELIFKRTSKENVTKEDKSLIGKGGYIPSDDSIFSDALTALLLGKNVLLKGPTGSGKTKLAETLSATLDQPMHSINCSVDLDAEGLLGFKTIHQSDGKSAIEFVPGPVVKAMDNGHLLYIDEINMAKPETLPILNGVLDYRRMITNPFTGEVVHADPNFGVIAAVNEGYVGTVPLNEALKNRFVVIEVPYIQGPTLKTVLQTQSALKDDSLLDTFLLLSHDLITQVQNGQISEEAASIRALLDTCDLAVYLPPLRAIQRGIIDKLEDNREKAAVKNIAETLFE</sequence>